<dbReference type="Proteomes" id="UP001500620">
    <property type="component" value="Unassembled WGS sequence"/>
</dbReference>
<keyword evidence="1" id="KW-0805">Transcription regulation</keyword>
<keyword evidence="5" id="KW-1185">Reference proteome</keyword>
<feature type="domain" description="ANTAR" evidence="3">
    <location>
        <begin position="176"/>
        <end position="226"/>
    </location>
</feature>
<organism evidence="4 5">
    <name type="scientific">Dactylosporangium darangshiense</name>
    <dbReference type="NCBI Taxonomy" id="579108"/>
    <lineage>
        <taxon>Bacteria</taxon>
        <taxon>Bacillati</taxon>
        <taxon>Actinomycetota</taxon>
        <taxon>Actinomycetes</taxon>
        <taxon>Micromonosporales</taxon>
        <taxon>Micromonosporaceae</taxon>
        <taxon>Dactylosporangium</taxon>
    </lineage>
</organism>
<evidence type="ECO:0000259" key="3">
    <source>
        <dbReference type="SMART" id="SM01012"/>
    </source>
</evidence>
<comment type="caution">
    <text evidence="4">The sequence shown here is derived from an EMBL/GenBank/DDBJ whole genome shotgun (WGS) entry which is preliminary data.</text>
</comment>
<reference evidence="5" key="1">
    <citation type="journal article" date="2019" name="Int. J. Syst. Evol. Microbiol.">
        <title>The Global Catalogue of Microorganisms (GCM) 10K type strain sequencing project: providing services to taxonomists for standard genome sequencing and annotation.</title>
        <authorList>
            <consortium name="The Broad Institute Genomics Platform"/>
            <consortium name="The Broad Institute Genome Sequencing Center for Infectious Disease"/>
            <person name="Wu L."/>
            <person name="Ma J."/>
        </authorList>
    </citation>
    <scope>NUCLEOTIDE SEQUENCE [LARGE SCALE GENOMIC DNA]</scope>
    <source>
        <strain evidence="5">JCM 17441</strain>
    </source>
</reference>
<dbReference type="InterPro" id="IPR005561">
    <property type="entry name" value="ANTAR"/>
</dbReference>
<evidence type="ECO:0000313" key="5">
    <source>
        <dbReference type="Proteomes" id="UP001500620"/>
    </source>
</evidence>
<dbReference type="InterPro" id="IPR029016">
    <property type="entry name" value="GAF-like_dom_sf"/>
</dbReference>
<keyword evidence="2" id="KW-0804">Transcription</keyword>
<proteinExistence type="predicted"/>
<evidence type="ECO:0000256" key="1">
    <source>
        <dbReference type="ARBA" id="ARBA00023015"/>
    </source>
</evidence>
<dbReference type="EMBL" id="BAABAT010000131">
    <property type="protein sequence ID" value="GAA4264282.1"/>
    <property type="molecule type" value="Genomic_DNA"/>
</dbReference>
<dbReference type="Pfam" id="PF03861">
    <property type="entry name" value="ANTAR"/>
    <property type="match status" value="1"/>
</dbReference>
<dbReference type="InterPro" id="IPR036388">
    <property type="entry name" value="WH-like_DNA-bd_sf"/>
</dbReference>
<evidence type="ECO:0000256" key="2">
    <source>
        <dbReference type="ARBA" id="ARBA00023163"/>
    </source>
</evidence>
<name>A0ABP8DWN1_9ACTN</name>
<evidence type="ECO:0000313" key="4">
    <source>
        <dbReference type="EMBL" id="GAA4264282.1"/>
    </source>
</evidence>
<accession>A0ABP8DWN1</accession>
<gene>
    <name evidence="4" type="ORF">GCM10022255_116480</name>
</gene>
<dbReference type="SUPFAM" id="SSF55781">
    <property type="entry name" value="GAF domain-like"/>
    <property type="match status" value="1"/>
</dbReference>
<dbReference type="Gene3D" id="3.30.450.40">
    <property type="match status" value="1"/>
</dbReference>
<dbReference type="SMART" id="SM01012">
    <property type="entry name" value="ANTAR"/>
    <property type="match status" value="1"/>
</dbReference>
<sequence>MVRPGRRMWLWSLAPAHAGDGPAAVEHLCAAAIAATATDGAAVAVALEAAPRETIYSSNRIVSEVEELSLTLGEGPCVDALDGGLERVPDLCAGRCLARWPVFAPAAVQAGVRAIFALPLQIGAIRLGVLDLYRGEPGDLDRGQLRDALMLADTACALLLDATEQDVPQVPGRVPEPAGLQHPEVHQATGMVSVQLGLSAALALIRLRAYAYAHERRLRDVARDVVARRLRFGHGDIAHGSQPDGHRSDGD</sequence>
<protein>
    <submittedName>
        <fullName evidence="4">GAF domain-containing protein</fullName>
    </submittedName>
</protein>
<dbReference type="Gene3D" id="1.10.10.10">
    <property type="entry name" value="Winged helix-like DNA-binding domain superfamily/Winged helix DNA-binding domain"/>
    <property type="match status" value="1"/>
</dbReference>